<accession>A0A3N3E0C1</accession>
<dbReference type="PROSITE" id="PS50931">
    <property type="entry name" value="HTH_LYSR"/>
    <property type="match status" value="1"/>
</dbReference>
<evidence type="ECO:0000313" key="8">
    <source>
        <dbReference type="Proteomes" id="UP000278792"/>
    </source>
</evidence>
<feature type="domain" description="HTH lysR-type" evidence="5">
    <location>
        <begin position="1"/>
        <end position="63"/>
    </location>
</feature>
<dbReference type="EMBL" id="RKIK01000026">
    <property type="protein sequence ID" value="ROV60142.1"/>
    <property type="molecule type" value="Genomic_DNA"/>
</dbReference>
<protein>
    <submittedName>
        <fullName evidence="6">LysR family transcriptional regulator</fullName>
    </submittedName>
</protein>
<dbReference type="PRINTS" id="PR00039">
    <property type="entry name" value="HTHLYSR"/>
</dbReference>
<organism evidence="6 8">
    <name type="scientific">Vibrio ponticus</name>
    <dbReference type="NCBI Taxonomy" id="265668"/>
    <lineage>
        <taxon>Bacteria</taxon>
        <taxon>Pseudomonadati</taxon>
        <taxon>Pseudomonadota</taxon>
        <taxon>Gammaproteobacteria</taxon>
        <taxon>Vibrionales</taxon>
        <taxon>Vibrionaceae</taxon>
        <taxon>Vibrio</taxon>
    </lineage>
</organism>
<dbReference type="FunFam" id="1.10.10.10:FF:000001">
    <property type="entry name" value="LysR family transcriptional regulator"/>
    <property type="match status" value="1"/>
</dbReference>
<reference evidence="6 8" key="1">
    <citation type="submission" date="2018-11" db="EMBL/GenBank/DDBJ databases">
        <title>Vibrio ponticus strain CAIM 1751 pathogenic for the snapper Lutjanus guttatus.</title>
        <authorList>
            <person name="Soto-Rodriguez S."/>
            <person name="Lozano-Olvera R."/>
            <person name="Gomez-Gil B."/>
        </authorList>
    </citation>
    <scope>NUCLEOTIDE SEQUENCE [LARGE SCALE GENOMIC DNA]</scope>
    <source>
        <strain evidence="6 8">CAIM 1751</strain>
    </source>
</reference>
<dbReference type="GO" id="GO:0006351">
    <property type="term" value="P:DNA-templated transcription"/>
    <property type="evidence" value="ECO:0007669"/>
    <property type="project" value="TreeGrafter"/>
</dbReference>
<dbReference type="RefSeq" id="WP_123780906.1">
    <property type="nucleotide sequence ID" value="NZ_RKIK01000008.1"/>
</dbReference>
<dbReference type="SUPFAM" id="SSF53850">
    <property type="entry name" value="Periplasmic binding protein-like II"/>
    <property type="match status" value="1"/>
</dbReference>
<dbReference type="Pfam" id="PF03466">
    <property type="entry name" value="LysR_substrate"/>
    <property type="match status" value="1"/>
</dbReference>
<comment type="caution">
    <text evidence="6">The sequence shown here is derived from an EMBL/GenBank/DDBJ whole genome shotgun (WGS) entry which is preliminary data.</text>
</comment>
<evidence type="ECO:0000259" key="5">
    <source>
        <dbReference type="PROSITE" id="PS50931"/>
    </source>
</evidence>
<sequence>MDKRLRYLAALRYFEVAARYQSYSRAADELCVSQAAVSQTIRRLEEDLACKLFVRKGRHMVLTAKGETLLCHVSKSFEQVLSGLNKIQNEPLEGLLKVSAPPSFASRWLLPRLWKFSLMHPGIPIRIITTCEALDIQHGEVDVAIWQGEQFTSVDGIRQELLLEEAIYPYCSPTLAQSLQFTQPSQLLDCWLIHFENSEIEWSKWFEQAGIIMDKQAIQWMEVGTFDMAMSAVIAGHGACLASDSITADFIERGLLVKPFDLPLSPGIQFHLFTLDESARRERINAFTTWLKNEINQHGVMA</sequence>
<dbReference type="Gene3D" id="1.10.10.10">
    <property type="entry name" value="Winged helix-like DNA-binding domain superfamily/Winged helix DNA-binding domain"/>
    <property type="match status" value="1"/>
</dbReference>
<keyword evidence="3" id="KW-0238">DNA-binding</keyword>
<dbReference type="GO" id="GO:0043565">
    <property type="term" value="F:sequence-specific DNA binding"/>
    <property type="evidence" value="ECO:0007669"/>
    <property type="project" value="TreeGrafter"/>
</dbReference>
<keyword evidence="4" id="KW-0804">Transcription</keyword>
<dbReference type="GO" id="GO:0003700">
    <property type="term" value="F:DNA-binding transcription factor activity"/>
    <property type="evidence" value="ECO:0007669"/>
    <property type="project" value="InterPro"/>
</dbReference>
<evidence type="ECO:0000313" key="6">
    <source>
        <dbReference type="EMBL" id="ROV60142.1"/>
    </source>
</evidence>
<evidence type="ECO:0000313" key="7">
    <source>
        <dbReference type="EMBL" id="ROV61457.1"/>
    </source>
</evidence>
<proteinExistence type="inferred from homology"/>
<dbReference type="PANTHER" id="PTHR30537">
    <property type="entry name" value="HTH-TYPE TRANSCRIPTIONAL REGULATOR"/>
    <property type="match status" value="1"/>
</dbReference>
<dbReference type="SUPFAM" id="SSF46785">
    <property type="entry name" value="Winged helix' DNA-binding domain"/>
    <property type="match status" value="1"/>
</dbReference>
<dbReference type="InterPro" id="IPR058163">
    <property type="entry name" value="LysR-type_TF_proteobact-type"/>
</dbReference>
<dbReference type="PANTHER" id="PTHR30537:SF74">
    <property type="entry name" value="HTH-TYPE TRANSCRIPTIONAL REGULATOR TRPI"/>
    <property type="match status" value="1"/>
</dbReference>
<dbReference type="Pfam" id="PF00126">
    <property type="entry name" value="HTH_1"/>
    <property type="match status" value="1"/>
</dbReference>
<dbReference type="Gene3D" id="3.40.190.10">
    <property type="entry name" value="Periplasmic binding protein-like II"/>
    <property type="match status" value="2"/>
</dbReference>
<name>A0A3N3E0C1_9VIBR</name>
<dbReference type="InterPro" id="IPR000847">
    <property type="entry name" value="LysR_HTH_N"/>
</dbReference>
<evidence type="ECO:0000256" key="2">
    <source>
        <dbReference type="ARBA" id="ARBA00023015"/>
    </source>
</evidence>
<keyword evidence="2" id="KW-0805">Transcription regulation</keyword>
<dbReference type="EMBL" id="RKIK01000008">
    <property type="protein sequence ID" value="ROV61457.1"/>
    <property type="molecule type" value="Genomic_DNA"/>
</dbReference>
<dbReference type="AlphaFoldDB" id="A0A3N3E0C1"/>
<gene>
    <name evidence="7" type="ORF">EGH82_04645</name>
    <name evidence="6" type="ORF">EGH82_10710</name>
</gene>
<dbReference type="InterPro" id="IPR036388">
    <property type="entry name" value="WH-like_DNA-bd_sf"/>
</dbReference>
<dbReference type="CDD" id="cd08432">
    <property type="entry name" value="PBP2_GcdR_TrpI_HvrB_AmpR_like"/>
    <property type="match status" value="1"/>
</dbReference>
<comment type="similarity">
    <text evidence="1">Belongs to the LysR transcriptional regulatory family.</text>
</comment>
<dbReference type="InterPro" id="IPR036390">
    <property type="entry name" value="WH_DNA-bd_sf"/>
</dbReference>
<evidence type="ECO:0000256" key="1">
    <source>
        <dbReference type="ARBA" id="ARBA00009437"/>
    </source>
</evidence>
<evidence type="ECO:0000256" key="3">
    <source>
        <dbReference type="ARBA" id="ARBA00023125"/>
    </source>
</evidence>
<dbReference type="InterPro" id="IPR005119">
    <property type="entry name" value="LysR_subst-bd"/>
</dbReference>
<dbReference type="Proteomes" id="UP000278792">
    <property type="component" value="Unassembled WGS sequence"/>
</dbReference>
<evidence type="ECO:0000256" key="4">
    <source>
        <dbReference type="ARBA" id="ARBA00023163"/>
    </source>
</evidence>